<name>A0A6V7V784_MELEN</name>
<organism evidence="1 2">
    <name type="scientific">Meloidogyne enterolobii</name>
    <name type="common">Root-knot nematode worm</name>
    <name type="synonym">Meloidogyne mayaguensis</name>
    <dbReference type="NCBI Taxonomy" id="390850"/>
    <lineage>
        <taxon>Eukaryota</taxon>
        <taxon>Metazoa</taxon>
        <taxon>Ecdysozoa</taxon>
        <taxon>Nematoda</taxon>
        <taxon>Chromadorea</taxon>
        <taxon>Rhabditida</taxon>
        <taxon>Tylenchina</taxon>
        <taxon>Tylenchomorpha</taxon>
        <taxon>Tylenchoidea</taxon>
        <taxon>Meloidogynidae</taxon>
        <taxon>Meloidogyninae</taxon>
        <taxon>Meloidogyne</taxon>
    </lineage>
</organism>
<proteinExistence type="predicted"/>
<dbReference type="EMBL" id="CAJEWN010000173">
    <property type="protein sequence ID" value="CAD2170789.1"/>
    <property type="molecule type" value="Genomic_DNA"/>
</dbReference>
<evidence type="ECO:0000313" key="1">
    <source>
        <dbReference type="EMBL" id="CAD2170789.1"/>
    </source>
</evidence>
<accession>A0A6V7V784</accession>
<dbReference type="Proteomes" id="UP000580250">
    <property type="component" value="Unassembled WGS sequence"/>
</dbReference>
<comment type="caution">
    <text evidence="1">The sequence shown here is derived from an EMBL/GenBank/DDBJ whole genome shotgun (WGS) entry which is preliminary data.</text>
</comment>
<sequence>MNKLKMPGKSTTFSLLIEHYANYFFNIALQLVNQILTETFPKMKSDMAYENVYTIGYYLGIIFTKNDESAAISVDYADEDVEDYEYHVPKYYTDDEDV</sequence>
<gene>
    <name evidence="1" type="ORF">MENT_LOCUS22214</name>
</gene>
<reference evidence="1 2" key="1">
    <citation type="submission" date="2020-08" db="EMBL/GenBank/DDBJ databases">
        <authorList>
            <person name="Koutsovoulos G."/>
            <person name="Danchin GJ E."/>
        </authorList>
    </citation>
    <scope>NUCLEOTIDE SEQUENCE [LARGE SCALE GENOMIC DNA]</scope>
</reference>
<evidence type="ECO:0000313" key="2">
    <source>
        <dbReference type="Proteomes" id="UP000580250"/>
    </source>
</evidence>
<dbReference type="AlphaFoldDB" id="A0A6V7V784"/>
<protein>
    <submittedName>
        <fullName evidence="1">Uncharacterized protein</fullName>
    </submittedName>
</protein>